<gene>
    <name evidence="2" type="primary">lutA_1</name>
    <name evidence="2" type="ORF">FLB_09540</name>
</gene>
<dbReference type="Pfam" id="PF02754">
    <property type="entry name" value="CCG"/>
    <property type="match status" value="1"/>
</dbReference>
<evidence type="ECO:0000259" key="1">
    <source>
        <dbReference type="Pfam" id="PF02754"/>
    </source>
</evidence>
<dbReference type="PANTHER" id="PTHR30296">
    <property type="entry name" value="UNCHARACTERIZED PROTEIN YKGE"/>
    <property type="match status" value="1"/>
</dbReference>
<name>A0A199XTL7_9FLAO</name>
<sequence length="134" mass="15338">MEVALFVPCYIDQFYQNVGVATLQLLEKVGCKVTFPLQQTCCGLPLTNSGFANLARLCDTNFVKNFTGFDYIVAPSGSCVLHIKEHLHDDKYIGESLQIRNTIYELTEFLRNSQYRTVVGNRSTWREKYYSICC</sequence>
<dbReference type="AlphaFoldDB" id="A0A199XTL7"/>
<keyword evidence="3" id="KW-1185">Reference proteome</keyword>
<proteinExistence type="predicted"/>
<dbReference type="InterPro" id="IPR004017">
    <property type="entry name" value="Cys_rich_dom"/>
</dbReference>
<dbReference type="RefSeq" id="WP_064714785.1">
    <property type="nucleotide sequence ID" value="NZ_JMTM01000017.1"/>
</dbReference>
<organism evidence="2 3">
    <name type="scientific">Flavobacterium succinicans</name>
    <dbReference type="NCBI Taxonomy" id="29536"/>
    <lineage>
        <taxon>Bacteria</taxon>
        <taxon>Pseudomonadati</taxon>
        <taxon>Bacteroidota</taxon>
        <taxon>Flavobacteriia</taxon>
        <taxon>Flavobacteriales</taxon>
        <taxon>Flavobacteriaceae</taxon>
        <taxon>Flavobacterium</taxon>
    </lineage>
</organism>
<evidence type="ECO:0000313" key="2">
    <source>
        <dbReference type="EMBL" id="OAZ05103.1"/>
    </source>
</evidence>
<dbReference type="GO" id="GO:0016491">
    <property type="term" value="F:oxidoreductase activity"/>
    <property type="evidence" value="ECO:0007669"/>
    <property type="project" value="UniProtKB-ARBA"/>
</dbReference>
<dbReference type="GO" id="GO:0005829">
    <property type="term" value="C:cytosol"/>
    <property type="evidence" value="ECO:0007669"/>
    <property type="project" value="TreeGrafter"/>
</dbReference>
<accession>A0A199XTL7</accession>
<comment type="caution">
    <text evidence="2">The sequence shown here is derived from an EMBL/GenBank/DDBJ whole genome shotgun (WGS) entry which is preliminary data.</text>
</comment>
<evidence type="ECO:0000313" key="3">
    <source>
        <dbReference type="Proteomes" id="UP000093807"/>
    </source>
</evidence>
<dbReference type="OrthoDB" id="9770306at2"/>
<reference evidence="2 3" key="1">
    <citation type="submission" date="2016-06" db="EMBL/GenBank/DDBJ databases">
        <title>Draft genome sequence of Flavobacterium succinicans strain DD5b.</title>
        <authorList>
            <person name="Poehlein A."/>
            <person name="Daniel R."/>
            <person name="Simeonova D.D."/>
        </authorList>
    </citation>
    <scope>NUCLEOTIDE SEQUENCE [LARGE SCALE GENOMIC DNA]</scope>
    <source>
        <strain evidence="2 3">DD5b</strain>
    </source>
</reference>
<dbReference type="Proteomes" id="UP000093807">
    <property type="component" value="Unassembled WGS sequence"/>
</dbReference>
<feature type="domain" description="Cysteine-rich" evidence="1">
    <location>
        <begin position="3"/>
        <end position="84"/>
    </location>
</feature>
<dbReference type="PATRIC" id="fig|29536.5.peg.982"/>
<protein>
    <submittedName>
        <fullName evidence="2">Lactate utilization protein A</fullName>
    </submittedName>
</protein>
<dbReference type="PANTHER" id="PTHR30296:SF0">
    <property type="entry name" value="LACTATE UTILIZATION PROTEIN A"/>
    <property type="match status" value="1"/>
</dbReference>
<dbReference type="EMBL" id="JMTM01000017">
    <property type="protein sequence ID" value="OAZ05103.1"/>
    <property type="molecule type" value="Genomic_DNA"/>
</dbReference>